<dbReference type="AlphaFoldDB" id="S0EYV9"/>
<dbReference type="CDD" id="cd03143">
    <property type="entry name" value="A4_beta-galactosidase_middle_domain"/>
    <property type="match status" value="1"/>
</dbReference>
<accession>S0EYV9</accession>
<name>S0EYV9_CHTCT</name>
<reference evidence="2" key="1">
    <citation type="submission" date="2013-03" db="EMBL/GenBank/DDBJ databases">
        <title>Genome sequence of Chthonomonas calidirosea, the first sequenced genome from the Armatimonadetes phylum (formally candidate division OP10).</title>
        <authorList>
            <person name="Lee K.C.Y."/>
            <person name="Morgan X.C."/>
            <person name="Dunfield P.F."/>
            <person name="Tamas I."/>
            <person name="Houghton K.M."/>
            <person name="Vyssotski M."/>
            <person name="Ryan J.L.J."/>
            <person name="Lagutin K."/>
            <person name="McDonald I.R."/>
            <person name="Stott M.B."/>
        </authorList>
    </citation>
    <scope>NUCLEOTIDE SEQUENCE [LARGE SCALE GENOMIC DNA]</scope>
    <source>
        <strain evidence="2">DSM 23976 / ICMP 18418 / T49</strain>
    </source>
</reference>
<gene>
    <name evidence="1" type="ORF">CCALI_01939</name>
</gene>
<dbReference type="InterPro" id="IPR017853">
    <property type="entry name" value="GH"/>
</dbReference>
<dbReference type="InParanoid" id="S0EYV9"/>
<dbReference type="HOGENOM" id="CLU_276189_0_0_0"/>
<dbReference type="SUPFAM" id="SSF49785">
    <property type="entry name" value="Galactose-binding domain-like"/>
    <property type="match status" value="1"/>
</dbReference>
<dbReference type="EMBL" id="HF951689">
    <property type="protein sequence ID" value="CCW35746.1"/>
    <property type="molecule type" value="Genomic_DNA"/>
</dbReference>
<keyword evidence="2" id="KW-1185">Reference proteome</keyword>
<evidence type="ECO:0000313" key="2">
    <source>
        <dbReference type="Proteomes" id="UP000014227"/>
    </source>
</evidence>
<dbReference type="Gene3D" id="3.40.50.880">
    <property type="match status" value="1"/>
</dbReference>
<dbReference type="InterPro" id="IPR008979">
    <property type="entry name" value="Galactose-bd-like_sf"/>
</dbReference>
<dbReference type="GO" id="GO:0016787">
    <property type="term" value="F:hydrolase activity"/>
    <property type="evidence" value="ECO:0007669"/>
    <property type="project" value="UniProtKB-KW"/>
</dbReference>
<sequence>MLFLLGLFLTFWPVAGQSNPSGWSWIWSPDGNHPPETLFFRLRFRLPRRPSSAVLYITADDAFEAYINQSRKPVATGDDWTTVRSFDVTSYLRAGLNLLAVECQNQRGPGGLLFKLVVTMGPNNVLTLVSDGNVRVSRHPPVAWNSLKLNDANWQHALVIAPEGGGVWGPLHGALSFDYSRIVRIWDLTQGLPQGADLYQAPRPLGARMPMMSSMAGVDDMKLVANAGFTLFQSNSDNLSTEEEAPGKWNWTVPAQACTTAHRLGLDWSYFEHEAFPPPWYREKVPFTRIECMEHHLPVQAFSPWDPSWKTFIEQGYAALAKEFGGANKPQEAGANSGALNVLCVGIHGDYGQAGLLTGGRVRVPEQREDWIKRFGNAHDHLGFWCADPLAQADFRKAMLEKYHTLSALNAAWHTHYQSVNDIAYPPDLYDPPDFLDRQHYLDFIEWYRDSVGRAIRWNLEAARKNFPNTLLLLPAGFADEDLRGGNDNSLIPKLAARYNAAVLSYHGGAKPFAQNAATELGRLGSACRFYGAPLWVATPGSLTPDQTVERIYEAASQGAAGYFDWASNVLSDANRNVYYRYGRFLQIDRPIVDVAMFYPARAQEIRPQEGYNETFARACAELRDYADFDIVDDRMVDDGCLSNYRILVLWEGTICQPQTLQKIKEWVNNGGVLIAYDFGKVTDFNGDISWFKDLFGYVQDLQPAYMRERYLGDLPSTYRIPVGDPEMAGFLEGQWAEPDTADGIVRRWTGETATVRLPLDVQKRYVLVVHASVPPEAADLKHELFVNGRKLGDLDTVGDVRYRFLLPSDLFDDNLQDRIALASLTFRSQTFLPAKGAAGTAGPGPLGIHVESVGVMALEGTETESPEDAIEKAPVPPGRIRSYINLSHLTSPTSSQSWVRRYGKGLTIYFPATRDLLKGYLQVVCFAIYHLSQIDPGRKDALPIDDTEDGVYATLFPDKILYYNSTDEEKTEHVVIPAEDFAMWKDQVMVPQQNEWTLHLPPHSIGAIYFGTPPQELLYECEGFTQPNGMKPRSSPDCSPGTGPTCLFVAAGKSIGTRFRIEVPGNYKVFYRVLHGEQLATAQIQIDGQPVVGDDSLHGQTRLAGTVNLTAGVHTLTLTAPSNLAVRADFVLLSNDPDVAGYTFALQTSPLN</sequence>
<dbReference type="STRING" id="454171.CP488_02155"/>
<proteinExistence type="predicted"/>
<keyword evidence="1" id="KW-0378">Hydrolase</keyword>
<dbReference type="Proteomes" id="UP000014227">
    <property type="component" value="Chromosome I"/>
</dbReference>
<dbReference type="PATRIC" id="fig|1303518.3.peg.1993"/>
<dbReference type="Gene3D" id="3.20.20.80">
    <property type="entry name" value="Glycosidases"/>
    <property type="match status" value="1"/>
</dbReference>
<protein>
    <submittedName>
        <fullName evidence="1">Glycosyl hydrolase family 14</fullName>
    </submittedName>
</protein>
<evidence type="ECO:0000313" key="1">
    <source>
        <dbReference type="EMBL" id="CCW35746.1"/>
    </source>
</evidence>
<dbReference type="SUPFAM" id="SSF51445">
    <property type="entry name" value="(Trans)glycosidases"/>
    <property type="match status" value="1"/>
</dbReference>
<dbReference type="Gene3D" id="2.60.120.260">
    <property type="entry name" value="Galactose-binding domain-like"/>
    <property type="match status" value="2"/>
</dbReference>
<dbReference type="KEGG" id="ccz:CCALI_01939"/>
<organism evidence="1 2">
    <name type="scientific">Chthonomonas calidirosea (strain DSM 23976 / ICMP 18418 / T49)</name>
    <dbReference type="NCBI Taxonomy" id="1303518"/>
    <lineage>
        <taxon>Bacteria</taxon>
        <taxon>Bacillati</taxon>
        <taxon>Armatimonadota</taxon>
        <taxon>Chthonomonadia</taxon>
        <taxon>Chthonomonadales</taxon>
        <taxon>Chthonomonadaceae</taxon>
        <taxon>Chthonomonas</taxon>
    </lineage>
</organism>
<dbReference type="eggNOG" id="COG1874">
    <property type="taxonomic scope" value="Bacteria"/>
</dbReference>
<dbReference type="InterPro" id="IPR029062">
    <property type="entry name" value="Class_I_gatase-like"/>
</dbReference>